<name>A0A2G8XX51_TOXGO</name>
<proteinExistence type="predicted"/>
<gene>
    <name evidence="2" type="ORF">TGCOUG_394070</name>
</gene>
<dbReference type="VEuPathDB" id="ToxoDB:TGCOUG_394070"/>
<feature type="region of interest" description="Disordered" evidence="1">
    <location>
        <begin position="43"/>
        <end position="67"/>
    </location>
</feature>
<feature type="compositionally biased region" description="Basic residues" evidence="1">
    <location>
        <begin position="1"/>
        <end position="10"/>
    </location>
</feature>
<evidence type="ECO:0000256" key="1">
    <source>
        <dbReference type="SAM" id="MobiDB-lite"/>
    </source>
</evidence>
<evidence type="ECO:0000313" key="2">
    <source>
        <dbReference type="EMBL" id="PIL99600.1"/>
    </source>
</evidence>
<dbReference type="Proteomes" id="UP000236343">
    <property type="component" value="Unassembled WGS sequence"/>
</dbReference>
<organism evidence="2 3">
    <name type="scientific">Toxoplasma gondii COUG</name>
    <dbReference type="NCBI Taxonomy" id="1074873"/>
    <lineage>
        <taxon>Eukaryota</taxon>
        <taxon>Sar</taxon>
        <taxon>Alveolata</taxon>
        <taxon>Apicomplexa</taxon>
        <taxon>Conoidasida</taxon>
        <taxon>Coccidia</taxon>
        <taxon>Eucoccidiorida</taxon>
        <taxon>Eimeriorina</taxon>
        <taxon>Sarcocystidae</taxon>
        <taxon>Toxoplasma</taxon>
    </lineage>
</organism>
<sequence>MSHSLLRRHDKGGYNTPTNKCVSTADHGRKAIHGIRLLGCGSQSDTREEALGSSDEGGFKNVAADEK</sequence>
<dbReference type="AlphaFoldDB" id="A0A2G8XX51"/>
<reference evidence="2 3" key="1">
    <citation type="journal article" date="2016" name="Nat. Commun.">
        <title>Local admixture of amplified and diversified secreted pathogenesis determinants shapes mosaic Toxoplasma gondii genomes.</title>
        <authorList>
            <person name="Lorenzi H."/>
            <person name="Khan A."/>
            <person name="Behnke M.S."/>
            <person name="Namasivayam S."/>
            <person name="Swapna L.S."/>
            <person name="Hadjithomas M."/>
            <person name="Karamycheva S."/>
            <person name="Pinney D."/>
            <person name="Brunk B.P."/>
            <person name="Ajioka J.W."/>
            <person name="Ajzenberg D."/>
            <person name="Boothroyd J.C."/>
            <person name="Boyle J.P."/>
            <person name="Darde M.L."/>
            <person name="Diaz-Miranda M.A."/>
            <person name="Dubey J.P."/>
            <person name="Fritz H.M."/>
            <person name="Gennari S.M."/>
            <person name="Gregory B.D."/>
            <person name="Kim K."/>
            <person name="Saeij J.P."/>
            <person name="Su C."/>
            <person name="White M.W."/>
            <person name="Zhu X.Q."/>
            <person name="Howe D.K."/>
            <person name="Rosenthal B.M."/>
            <person name="Grigg M.E."/>
            <person name="Parkinson J."/>
            <person name="Liu L."/>
            <person name="Kissinger J.C."/>
            <person name="Roos D.S."/>
            <person name="Sibley L.D."/>
        </authorList>
    </citation>
    <scope>NUCLEOTIDE SEQUENCE [LARGE SCALE GENOMIC DNA]</scope>
    <source>
        <strain evidence="2 3">COUG</strain>
    </source>
</reference>
<accession>A0A2G8XX51</accession>
<comment type="caution">
    <text evidence="2">The sequence shown here is derived from an EMBL/GenBank/DDBJ whole genome shotgun (WGS) entry which is preliminary data.</text>
</comment>
<dbReference type="EMBL" id="AGQR02002267">
    <property type="protein sequence ID" value="PIL99600.1"/>
    <property type="molecule type" value="Genomic_DNA"/>
</dbReference>
<protein>
    <submittedName>
        <fullName evidence="2">Uncharacterized protein</fullName>
    </submittedName>
</protein>
<feature type="region of interest" description="Disordered" evidence="1">
    <location>
        <begin position="1"/>
        <end position="25"/>
    </location>
</feature>
<evidence type="ECO:0000313" key="3">
    <source>
        <dbReference type="Proteomes" id="UP000236343"/>
    </source>
</evidence>